<feature type="transmembrane region" description="Helical" evidence="8">
    <location>
        <begin position="134"/>
        <end position="152"/>
    </location>
</feature>
<evidence type="ECO:0000256" key="8">
    <source>
        <dbReference type="SAM" id="Phobius"/>
    </source>
</evidence>
<name>A0A7X0H8U0_9BACT</name>
<evidence type="ECO:0000313" key="9">
    <source>
        <dbReference type="EMBL" id="MBB6431412.1"/>
    </source>
</evidence>
<feature type="transmembrane region" description="Helical" evidence="8">
    <location>
        <begin position="25"/>
        <end position="44"/>
    </location>
</feature>
<keyword evidence="5" id="KW-0378">Hydrolase</keyword>
<keyword evidence="3" id="KW-0645">Protease</keyword>
<feature type="transmembrane region" description="Helical" evidence="8">
    <location>
        <begin position="110"/>
        <end position="127"/>
    </location>
</feature>
<sequence length="308" mass="33584">MASAPQGNNPLAASHAVPGWDTRRIVLGALLGLIAVWAGLRAWNDILYIALRDEEASQVWLVLPLFAWLVHGRKKALSKITPTYSLLGPALIAVGWAISLYGFFNLQQAMWHGGSVLVVVGAFATVAGPRLVRAMLPVLLLLVFLIPVPGMIRQQIAIPMQTYTATASEFVFQLLGMPVERSGSVLTYNGRDMLVAEACNGMRMIFGQVLVTYAFVLIMKLRPSVCVFILVLCPVIAVACNVLRIVPTVFIEGQFPEWGGTFHDMAAWGMLVVMFFVLMGIVRLMQWAEVPIRQAAPSSKNLSAPPAV</sequence>
<dbReference type="Pfam" id="PF09721">
    <property type="entry name" value="Exosortase_EpsH"/>
    <property type="match status" value="1"/>
</dbReference>
<evidence type="ECO:0000256" key="3">
    <source>
        <dbReference type="ARBA" id="ARBA00022670"/>
    </source>
</evidence>
<dbReference type="GO" id="GO:0005886">
    <property type="term" value="C:plasma membrane"/>
    <property type="evidence" value="ECO:0007669"/>
    <property type="project" value="UniProtKB-SubCell"/>
</dbReference>
<keyword evidence="2" id="KW-1003">Cell membrane</keyword>
<comment type="caution">
    <text evidence="9">The sequence shown here is derived from an EMBL/GenBank/DDBJ whole genome shotgun (WGS) entry which is preliminary data.</text>
</comment>
<evidence type="ECO:0000256" key="2">
    <source>
        <dbReference type="ARBA" id="ARBA00022475"/>
    </source>
</evidence>
<accession>A0A7X0H8U0</accession>
<feature type="transmembrane region" description="Helical" evidence="8">
    <location>
        <begin position="84"/>
        <end position="104"/>
    </location>
</feature>
<dbReference type="AlphaFoldDB" id="A0A7X0H8U0"/>
<gene>
    <name evidence="9" type="ORF">HNQ40_003218</name>
</gene>
<dbReference type="NCBIfam" id="TIGR04178">
    <property type="entry name" value="exo_archaeo"/>
    <property type="match status" value="1"/>
</dbReference>
<reference evidence="9 10" key="1">
    <citation type="submission" date="2020-08" db="EMBL/GenBank/DDBJ databases">
        <title>Genomic Encyclopedia of Type Strains, Phase IV (KMG-IV): sequencing the most valuable type-strain genomes for metagenomic binning, comparative biology and taxonomic classification.</title>
        <authorList>
            <person name="Goeker M."/>
        </authorList>
    </citation>
    <scope>NUCLEOTIDE SEQUENCE [LARGE SCALE GENOMIC DNA]</scope>
    <source>
        <strain evidence="9 10">DSM 103725</strain>
    </source>
</reference>
<dbReference type="InterPro" id="IPR019127">
    <property type="entry name" value="Exosortase"/>
</dbReference>
<dbReference type="Proteomes" id="UP000541810">
    <property type="component" value="Unassembled WGS sequence"/>
</dbReference>
<dbReference type="RefSeq" id="WP_184678880.1">
    <property type="nucleotide sequence ID" value="NZ_JACHGY010000001.1"/>
</dbReference>
<keyword evidence="7 8" id="KW-0472">Membrane</keyword>
<dbReference type="GO" id="GO:0006508">
    <property type="term" value="P:proteolysis"/>
    <property type="evidence" value="ECO:0007669"/>
    <property type="project" value="UniProtKB-KW"/>
</dbReference>
<comment type="subcellular location">
    <subcellularLocation>
        <location evidence="1">Cell membrane</location>
        <topology evidence="1">Multi-pass membrane protein</topology>
    </subcellularLocation>
</comment>
<evidence type="ECO:0000256" key="6">
    <source>
        <dbReference type="ARBA" id="ARBA00022989"/>
    </source>
</evidence>
<evidence type="ECO:0000256" key="7">
    <source>
        <dbReference type="ARBA" id="ARBA00023136"/>
    </source>
</evidence>
<keyword evidence="4 8" id="KW-0812">Transmembrane</keyword>
<keyword evidence="6 8" id="KW-1133">Transmembrane helix</keyword>
<dbReference type="GO" id="GO:0008233">
    <property type="term" value="F:peptidase activity"/>
    <property type="evidence" value="ECO:0007669"/>
    <property type="project" value="UniProtKB-KW"/>
</dbReference>
<evidence type="ECO:0000313" key="10">
    <source>
        <dbReference type="Proteomes" id="UP000541810"/>
    </source>
</evidence>
<dbReference type="InterPro" id="IPR013426">
    <property type="entry name" value="EpsH-like"/>
</dbReference>
<proteinExistence type="predicted"/>
<feature type="transmembrane region" description="Helical" evidence="8">
    <location>
        <begin position="201"/>
        <end position="218"/>
    </location>
</feature>
<protein>
    <submittedName>
        <fullName evidence="9">Exosortase</fullName>
    </submittedName>
</protein>
<evidence type="ECO:0000256" key="1">
    <source>
        <dbReference type="ARBA" id="ARBA00004651"/>
    </source>
</evidence>
<keyword evidence="10" id="KW-1185">Reference proteome</keyword>
<evidence type="ECO:0000256" key="4">
    <source>
        <dbReference type="ARBA" id="ARBA00022692"/>
    </source>
</evidence>
<dbReference type="EMBL" id="JACHGY010000001">
    <property type="protein sequence ID" value="MBB6431412.1"/>
    <property type="molecule type" value="Genomic_DNA"/>
</dbReference>
<dbReference type="InterPro" id="IPR026392">
    <property type="entry name" value="Exo/Archaeosortase_dom"/>
</dbReference>
<evidence type="ECO:0000256" key="5">
    <source>
        <dbReference type="ARBA" id="ARBA00022801"/>
    </source>
</evidence>
<organism evidence="9 10">
    <name type="scientific">Algisphaera agarilytica</name>
    <dbReference type="NCBI Taxonomy" id="1385975"/>
    <lineage>
        <taxon>Bacteria</taxon>
        <taxon>Pseudomonadati</taxon>
        <taxon>Planctomycetota</taxon>
        <taxon>Phycisphaerae</taxon>
        <taxon>Phycisphaerales</taxon>
        <taxon>Phycisphaeraceae</taxon>
        <taxon>Algisphaera</taxon>
    </lineage>
</organism>
<dbReference type="NCBIfam" id="TIGR02602">
    <property type="entry name" value="8TM_EpsH"/>
    <property type="match status" value="1"/>
</dbReference>
<feature type="transmembrane region" description="Helical" evidence="8">
    <location>
        <begin position="225"/>
        <end position="246"/>
    </location>
</feature>
<feature type="transmembrane region" description="Helical" evidence="8">
    <location>
        <begin position="266"/>
        <end position="285"/>
    </location>
</feature>